<evidence type="ECO:0000313" key="4">
    <source>
        <dbReference type="Proteomes" id="UP000254230"/>
    </source>
</evidence>
<dbReference type="STRING" id="45072.Lqua_0150"/>
<evidence type="ECO:0000313" key="3">
    <source>
        <dbReference type="Proteomes" id="UP000054639"/>
    </source>
</evidence>
<accession>A0A378KSZ1</accession>
<proteinExistence type="predicted"/>
<dbReference type="AlphaFoldDB" id="A0A378KSZ1"/>
<gene>
    <name evidence="1" type="ORF">Lqua_0150</name>
    <name evidence="2" type="ORF">NCTC12376_00398</name>
</gene>
<sequence length="82" mass="9097">MSEKALGTARTVLFADIKISQLPSKTVYKKFIAAIAKASVKNKMIRYILLFVQVSQAHFSDIAAAGLNKSVEHCLSRVMREI</sequence>
<evidence type="ECO:0000313" key="2">
    <source>
        <dbReference type="EMBL" id="STY16607.1"/>
    </source>
</evidence>
<dbReference type="Proteomes" id="UP000054639">
    <property type="component" value="Unassembled WGS sequence"/>
</dbReference>
<dbReference type="RefSeq" id="WP_058472407.1">
    <property type="nucleotide sequence ID" value="NZ_CAAAIL010000006.1"/>
</dbReference>
<dbReference type="EMBL" id="UGOW01000001">
    <property type="protein sequence ID" value="STY16607.1"/>
    <property type="molecule type" value="Genomic_DNA"/>
</dbReference>
<reference evidence="1 3" key="1">
    <citation type="submission" date="2015-11" db="EMBL/GenBank/DDBJ databases">
        <title>Genomic analysis of 38 Legionella species identifies large and diverse effector repertoires.</title>
        <authorList>
            <person name="Burstein D."/>
            <person name="Amaro F."/>
            <person name="Zusman T."/>
            <person name="Lifshitz Z."/>
            <person name="Cohen O."/>
            <person name="Gilbert J.A."/>
            <person name="Pupko T."/>
            <person name="Shuman H.A."/>
            <person name="Segal G."/>
        </authorList>
    </citation>
    <scope>NUCLEOTIDE SEQUENCE [LARGE SCALE GENOMIC DNA]</scope>
    <source>
        <strain evidence="1 3">ATCC 49507</strain>
    </source>
</reference>
<dbReference type="EMBL" id="LNYR01000001">
    <property type="protein sequence ID" value="KTD55433.1"/>
    <property type="molecule type" value="Genomic_DNA"/>
</dbReference>
<organism evidence="2 4">
    <name type="scientific">Legionella quateirensis</name>
    <dbReference type="NCBI Taxonomy" id="45072"/>
    <lineage>
        <taxon>Bacteria</taxon>
        <taxon>Pseudomonadati</taxon>
        <taxon>Pseudomonadota</taxon>
        <taxon>Gammaproteobacteria</taxon>
        <taxon>Legionellales</taxon>
        <taxon>Legionellaceae</taxon>
        <taxon>Legionella</taxon>
    </lineage>
</organism>
<dbReference type="Proteomes" id="UP000254230">
    <property type="component" value="Unassembled WGS sequence"/>
</dbReference>
<name>A0A378KSZ1_9GAMM</name>
<evidence type="ECO:0000313" key="1">
    <source>
        <dbReference type="EMBL" id="KTD55433.1"/>
    </source>
</evidence>
<reference evidence="2 4" key="2">
    <citation type="submission" date="2018-06" db="EMBL/GenBank/DDBJ databases">
        <authorList>
            <consortium name="Pathogen Informatics"/>
            <person name="Doyle S."/>
        </authorList>
    </citation>
    <scope>NUCLEOTIDE SEQUENCE [LARGE SCALE GENOMIC DNA]</scope>
    <source>
        <strain evidence="2 4">NCTC12376</strain>
    </source>
</reference>
<protein>
    <submittedName>
        <fullName evidence="2">Uncharacterized protein</fullName>
    </submittedName>
</protein>
<keyword evidence="3" id="KW-1185">Reference proteome</keyword>